<evidence type="ECO:0000313" key="2">
    <source>
        <dbReference type="EMBL" id="SCF16309.1"/>
    </source>
</evidence>
<feature type="coiled-coil region" evidence="1">
    <location>
        <begin position="201"/>
        <end position="235"/>
    </location>
</feature>
<dbReference type="EMBL" id="FMCU01000005">
    <property type="protein sequence ID" value="SCF16309.1"/>
    <property type="molecule type" value="Genomic_DNA"/>
</dbReference>
<evidence type="ECO:0008006" key="4">
    <source>
        <dbReference type="Google" id="ProtNLM"/>
    </source>
</evidence>
<dbReference type="AlphaFoldDB" id="A0A1C4Y6G1"/>
<reference evidence="3" key="1">
    <citation type="submission" date="2016-06" db="EMBL/GenBank/DDBJ databases">
        <authorList>
            <person name="Varghese N."/>
            <person name="Submissions Spin"/>
        </authorList>
    </citation>
    <scope>NUCLEOTIDE SEQUENCE [LARGE SCALE GENOMIC DNA]</scope>
    <source>
        <strain evidence="3">DSM 44100</strain>
    </source>
</reference>
<accession>A0A1C4Y6G1</accession>
<gene>
    <name evidence="2" type="ORF">GA0070216_105411</name>
</gene>
<dbReference type="Proteomes" id="UP000198797">
    <property type="component" value="Unassembled WGS sequence"/>
</dbReference>
<dbReference type="Pfam" id="PF12532">
    <property type="entry name" value="DUF3732"/>
    <property type="match status" value="1"/>
</dbReference>
<proteinExistence type="predicted"/>
<evidence type="ECO:0000256" key="1">
    <source>
        <dbReference type="SAM" id="Coils"/>
    </source>
</evidence>
<dbReference type="STRING" id="121616.GA0070216_105411"/>
<dbReference type="InterPro" id="IPR022205">
    <property type="entry name" value="DUF3732"/>
</dbReference>
<keyword evidence="1" id="KW-0175">Coiled coil</keyword>
<evidence type="ECO:0000313" key="3">
    <source>
        <dbReference type="Proteomes" id="UP000198797"/>
    </source>
</evidence>
<dbReference type="RefSeq" id="WP_245722495.1">
    <property type="nucleotide sequence ID" value="NZ_FMCU01000005.1"/>
</dbReference>
<keyword evidence="3" id="KW-1185">Reference proteome</keyword>
<sequence length="659" mass="72750">MAIVLYSRRGQKRVVGFKPGALNIVTGESQTGKSALVAITDYCLGRDEIMVPIGREFATVAWYGALWQLDGGRAFVGRPAPAPGRASSTVAMLEFGSDLDVPDFEDLAPNTDSTSLRQQLSRRIGIEEHLAEPPPGSLRRAFEVGMGQAALLCLQDQDEIDSSQALFHRASDRAIADSIRDAFPYFLGAVPQDQALKHAQLRDARRALSRLEAQVRAAELRSANLDAELRALLNEASSVGLVGESTLPDDRAAMILLLQQARVRPVAEPAPLPDTVQQDRRLGLERRSRELHRLLKKVMSDRALLLDQQDGQSGYRNAIELQVGRLQSLGLLDLLPPDDEAGEHSASEQASICPACNSSLIDGRDRTNVDLGRSLRFLRSQLGDLRAAPPARRGAIEGLEAEVSRLRDEISAVDGALEGLLNSARINEDVPVSAVDFTRGRIDASLARIEALDEREVIILRSRLLDAERRVLALEAELDDDQDREELTSRLLAISRDMTSYARYLGLEHSSENVRLELSRLTVVADTEEGPAPLFRIGSGANWVGYHLVTHLALHKYFVRQNRPLPRFLILDQPSQAYYPSAARAGAQTRDADPEAVKRLFKLIFDVVESLEGRLQVIVIDHADEPEEWFGRSIVHNWRDGEKLIPVGWLEAVADESSS</sequence>
<protein>
    <recommendedName>
        <fullName evidence="4">DUF3732 domain-containing protein</fullName>
    </recommendedName>
</protein>
<name>A0A1C4Y6G1_9ACTN</name>
<organism evidence="2 3">
    <name type="scientific">Micromonospora matsumotoense</name>
    <dbReference type="NCBI Taxonomy" id="121616"/>
    <lineage>
        <taxon>Bacteria</taxon>
        <taxon>Bacillati</taxon>
        <taxon>Actinomycetota</taxon>
        <taxon>Actinomycetes</taxon>
        <taxon>Micromonosporales</taxon>
        <taxon>Micromonosporaceae</taxon>
        <taxon>Micromonospora</taxon>
    </lineage>
</organism>